<dbReference type="Proteomes" id="UP001595704">
    <property type="component" value="Unassembled WGS sequence"/>
</dbReference>
<reference evidence="2" key="1">
    <citation type="journal article" date="2019" name="Int. J. Syst. Evol. Microbiol.">
        <title>The Global Catalogue of Microorganisms (GCM) 10K type strain sequencing project: providing services to taxonomists for standard genome sequencing and annotation.</title>
        <authorList>
            <consortium name="The Broad Institute Genomics Platform"/>
            <consortium name="The Broad Institute Genome Sequencing Center for Infectious Disease"/>
            <person name="Wu L."/>
            <person name="Ma J."/>
        </authorList>
    </citation>
    <scope>NUCLEOTIDE SEQUENCE [LARGE SCALE GENOMIC DNA]</scope>
    <source>
        <strain evidence="2">KCTC 42282</strain>
    </source>
</reference>
<evidence type="ECO:0000313" key="2">
    <source>
        <dbReference type="Proteomes" id="UP001595704"/>
    </source>
</evidence>
<gene>
    <name evidence="1" type="ORF">ACFONL_10715</name>
</gene>
<comment type="caution">
    <text evidence="1">The sequence shown here is derived from an EMBL/GenBank/DDBJ whole genome shotgun (WGS) entry which is preliminary data.</text>
</comment>
<name>A0ABV7UGM5_9HYPH</name>
<proteinExistence type="predicted"/>
<accession>A0ABV7UGM5</accession>
<keyword evidence="2" id="KW-1185">Reference proteome</keyword>
<dbReference type="RefSeq" id="WP_191317846.1">
    <property type="nucleotide sequence ID" value="NZ_BNCG01000001.1"/>
</dbReference>
<protein>
    <submittedName>
        <fullName evidence="1">Uncharacterized protein</fullName>
    </submittedName>
</protein>
<sequence>MVLQWSTQIRTRAGRDPVDILWATDFPHIYEIYTPAGAISVLYIDGREHGSGNDAGLLVAAAQLHHDDFHRAVERIWFPYSEAVGRRH</sequence>
<dbReference type="EMBL" id="JBHRYC010000050">
    <property type="protein sequence ID" value="MFC3637842.1"/>
    <property type="molecule type" value="Genomic_DNA"/>
</dbReference>
<evidence type="ECO:0000313" key="1">
    <source>
        <dbReference type="EMBL" id="MFC3637842.1"/>
    </source>
</evidence>
<organism evidence="1 2">
    <name type="scientific">Camelimonas fluminis</name>
    <dbReference type="NCBI Taxonomy" id="1576911"/>
    <lineage>
        <taxon>Bacteria</taxon>
        <taxon>Pseudomonadati</taxon>
        <taxon>Pseudomonadota</taxon>
        <taxon>Alphaproteobacteria</taxon>
        <taxon>Hyphomicrobiales</taxon>
        <taxon>Chelatococcaceae</taxon>
        <taxon>Camelimonas</taxon>
    </lineage>
</organism>